<dbReference type="SUPFAM" id="SSF49410">
    <property type="entry name" value="Alpha-macroglobulin receptor domain"/>
    <property type="match status" value="1"/>
</dbReference>
<feature type="domain" description="Alpha-macroglobulin receptor-binding" evidence="3">
    <location>
        <begin position="1"/>
        <end position="84"/>
    </location>
</feature>
<dbReference type="InterPro" id="IPR036595">
    <property type="entry name" value="A-macroglobulin_rcpt-bd_sf"/>
</dbReference>
<keyword evidence="2" id="KW-0882">Thioester bond</keyword>
<reference evidence="4" key="1">
    <citation type="submission" date="2015-07" db="EMBL/GenBank/DDBJ databases">
        <title>MeaNS - Measles Nucleotide Surveillance Program.</title>
        <authorList>
            <person name="Tran T."/>
            <person name="Druce J."/>
        </authorList>
    </citation>
    <scope>NUCLEOTIDE SEQUENCE</scope>
    <source>
        <strain evidence="4">UCB-OBI-ISO-001</strain>
        <tissue evidence="4">Gonad</tissue>
    </source>
</reference>
<dbReference type="EMBL" id="KQ422014">
    <property type="protein sequence ID" value="KOF75823.1"/>
    <property type="molecule type" value="Genomic_DNA"/>
</dbReference>
<dbReference type="PANTHER" id="PTHR11412">
    <property type="entry name" value="MACROGLOBULIN / COMPLEMENT"/>
    <property type="match status" value="1"/>
</dbReference>
<dbReference type="InterPro" id="IPR050473">
    <property type="entry name" value="A2M/Complement_sys"/>
</dbReference>
<protein>
    <recommendedName>
        <fullName evidence="3">Alpha-macroglobulin receptor-binding domain-containing protein</fullName>
    </recommendedName>
</protein>
<dbReference type="GO" id="GO:0005576">
    <property type="term" value="C:extracellular region"/>
    <property type="evidence" value="ECO:0007669"/>
    <property type="project" value="InterPro"/>
</dbReference>
<dbReference type="Gene3D" id="2.60.40.690">
    <property type="entry name" value="Alpha-macroglobulin, receptor-binding domain"/>
    <property type="match status" value="1"/>
</dbReference>
<dbReference type="InterPro" id="IPR009048">
    <property type="entry name" value="A-macroglobulin_rcpt-bd"/>
</dbReference>
<dbReference type="KEGG" id="obi:106877147"/>
<name>A0A0L8GFU3_OCTBM</name>
<keyword evidence="1" id="KW-0732">Signal</keyword>
<evidence type="ECO:0000259" key="3">
    <source>
        <dbReference type="SMART" id="SM01361"/>
    </source>
</evidence>
<dbReference type="SMART" id="SM01361">
    <property type="entry name" value="A2M_recep"/>
    <property type="match status" value="1"/>
</dbReference>
<gene>
    <name evidence="4" type="ORF">OCBIM_22034227mg</name>
</gene>
<proteinExistence type="predicted"/>
<dbReference type="Pfam" id="PF07677">
    <property type="entry name" value="A2M_recep"/>
    <property type="match status" value="1"/>
</dbReference>
<organism evidence="4">
    <name type="scientific">Octopus bimaculoides</name>
    <name type="common">California two-spotted octopus</name>
    <dbReference type="NCBI Taxonomy" id="37653"/>
    <lineage>
        <taxon>Eukaryota</taxon>
        <taxon>Metazoa</taxon>
        <taxon>Spiralia</taxon>
        <taxon>Lophotrochozoa</taxon>
        <taxon>Mollusca</taxon>
        <taxon>Cephalopoda</taxon>
        <taxon>Coleoidea</taxon>
        <taxon>Octopodiformes</taxon>
        <taxon>Octopoda</taxon>
        <taxon>Incirrata</taxon>
        <taxon>Octopodidae</taxon>
        <taxon>Octopus</taxon>
    </lineage>
</organism>
<accession>A0A0L8GFU3</accession>
<evidence type="ECO:0000313" key="4">
    <source>
        <dbReference type="EMBL" id="KOF75823.1"/>
    </source>
</evidence>
<evidence type="ECO:0000256" key="1">
    <source>
        <dbReference type="ARBA" id="ARBA00022729"/>
    </source>
</evidence>
<dbReference type="PANTHER" id="PTHR11412:SF136">
    <property type="entry name" value="CD109 ANTIGEN"/>
    <property type="match status" value="1"/>
</dbReference>
<dbReference type="AlphaFoldDB" id="A0A0L8GFU3"/>
<evidence type="ECO:0000256" key="2">
    <source>
        <dbReference type="ARBA" id="ARBA00022966"/>
    </source>
</evidence>
<sequence>MVLVSINTLSGFTANSVDQSSNSLIKRSEVENDKVVVYLDSLHSDRETCFTVEMELETKVEKMKSQAAEVVLYYQPDQRADTTYSITDEITAGGNMLQSVCLVVMLLSTALFKLLI</sequence>
<dbReference type="OrthoDB" id="6159268at2759"/>